<dbReference type="SUPFAM" id="SSF101478">
    <property type="entry name" value="ADP-ribosylglycohydrolase"/>
    <property type="match status" value="1"/>
</dbReference>
<dbReference type="InterPro" id="IPR036705">
    <property type="entry name" value="Ribosyl_crysJ1_sf"/>
</dbReference>
<comment type="caution">
    <text evidence="1">The sequence shown here is derived from an EMBL/GenBank/DDBJ whole genome shotgun (WGS) entry which is preliminary data.</text>
</comment>
<evidence type="ECO:0000313" key="1">
    <source>
        <dbReference type="EMBL" id="RCV91418.1"/>
    </source>
</evidence>
<reference evidence="1 2" key="1">
    <citation type="submission" date="2018-07" db="EMBL/GenBank/DDBJ databases">
        <title>Halomonas rutogse sp. nov., isolated from Lake TangqianCo on Tibetan Plateau.</title>
        <authorList>
            <person name="Lu H."/>
            <person name="Xing P."/>
            <person name="Wu Q."/>
        </authorList>
    </citation>
    <scope>NUCLEOTIDE SEQUENCE [LARGE SCALE GENOMIC DNA]</scope>
    <source>
        <strain evidence="1 2">TQ8S</strain>
    </source>
</reference>
<proteinExistence type="predicted"/>
<name>A0A368U2Y7_9GAMM</name>
<accession>A0A368U2Y7</accession>
<organism evidence="1 2">
    <name type="scientific">Vreelandella rituensis</name>
    <dbReference type="NCBI Taxonomy" id="2282306"/>
    <lineage>
        <taxon>Bacteria</taxon>
        <taxon>Pseudomonadati</taxon>
        <taxon>Pseudomonadota</taxon>
        <taxon>Gammaproteobacteria</taxon>
        <taxon>Oceanospirillales</taxon>
        <taxon>Halomonadaceae</taxon>
        <taxon>Vreelandella</taxon>
    </lineage>
</organism>
<protein>
    <recommendedName>
        <fullName evidence="3">ADP-ribosylglycohydrolase</fullName>
    </recommendedName>
</protein>
<dbReference type="Gene3D" id="1.10.4080.10">
    <property type="entry name" value="ADP-ribosylation/Crystallin J1"/>
    <property type="match status" value="1"/>
</dbReference>
<evidence type="ECO:0008006" key="3">
    <source>
        <dbReference type="Google" id="ProtNLM"/>
    </source>
</evidence>
<dbReference type="OrthoDB" id="9798107at2"/>
<keyword evidence="2" id="KW-1185">Reference proteome</keyword>
<sequence length="140" mass="15085">MIGAIAGDIIGSVYEHQPIKTKDFPLFQAQSRFTDDSVLRVAIASAILDNTPYADAVRQIGRQYPSAGYGGSFIQWLAAVNAGPYRSWSNGAAMRTSLARALTFVAAMLQPALTIATSKQHYACRCILIDNANGNCQNNT</sequence>
<dbReference type="EMBL" id="QPIJ01000021">
    <property type="protein sequence ID" value="RCV91418.1"/>
    <property type="molecule type" value="Genomic_DNA"/>
</dbReference>
<dbReference type="Proteomes" id="UP000253204">
    <property type="component" value="Unassembled WGS sequence"/>
</dbReference>
<dbReference type="RefSeq" id="WP_114486865.1">
    <property type="nucleotide sequence ID" value="NZ_CBCSHM010000059.1"/>
</dbReference>
<dbReference type="AlphaFoldDB" id="A0A368U2Y7"/>
<evidence type="ECO:0000313" key="2">
    <source>
        <dbReference type="Proteomes" id="UP000253204"/>
    </source>
</evidence>
<gene>
    <name evidence="1" type="ORF">DU506_10375</name>
</gene>